<name>A0ABD6TPZ2_9BACI</name>
<protein>
    <submittedName>
        <fullName evidence="1">Uncharacterized protein</fullName>
    </submittedName>
</protein>
<sequence>MFFKCKEKIYFCFQMKNEPRCVLKYLDFIFVNDDFIIIENRKIKKLHKKEIKKQSVLKMDCFFIGIILFDMLKV</sequence>
<dbReference type="AlphaFoldDB" id="A0ABD6TPZ2"/>
<evidence type="ECO:0000313" key="2">
    <source>
        <dbReference type="Proteomes" id="UP000225062"/>
    </source>
</evidence>
<comment type="caution">
    <text evidence="1">The sequence shown here is derived from an EMBL/GenBank/DDBJ whole genome shotgun (WGS) entry which is preliminary data.</text>
</comment>
<proteinExistence type="predicted"/>
<evidence type="ECO:0000313" key="1">
    <source>
        <dbReference type="EMBL" id="PHG22175.1"/>
    </source>
</evidence>
<organism evidence="1 2">
    <name type="scientific">Bacillus wiedmannii</name>
    <dbReference type="NCBI Taxonomy" id="1890302"/>
    <lineage>
        <taxon>Bacteria</taxon>
        <taxon>Bacillati</taxon>
        <taxon>Bacillota</taxon>
        <taxon>Bacilli</taxon>
        <taxon>Bacillales</taxon>
        <taxon>Bacillaceae</taxon>
        <taxon>Bacillus</taxon>
        <taxon>Bacillus cereus group</taxon>
    </lineage>
</organism>
<accession>A0ABD6TPZ2</accession>
<gene>
    <name evidence="1" type="ORF">COI74_08425</name>
</gene>
<reference evidence="1 2" key="1">
    <citation type="submission" date="2017-09" db="EMBL/GenBank/DDBJ databases">
        <title>Large-scale bioinformatics analysis of Bacillus genomes uncovers conserved roles of natural products in bacterial physiology.</title>
        <authorList>
            <consortium name="Agbiome Team Llc"/>
            <person name="Bleich R.M."/>
            <person name="Grubbs K.J."/>
            <person name="Santa Maria K.C."/>
            <person name="Allen S.E."/>
            <person name="Farag S."/>
            <person name="Shank E.A."/>
            <person name="Bowers A."/>
        </authorList>
    </citation>
    <scope>NUCLEOTIDE SEQUENCE [LARGE SCALE GENOMIC DNA]</scope>
    <source>
        <strain evidence="1 2">AFS032503</strain>
    </source>
</reference>
<dbReference type="Proteomes" id="UP000225062">
    <property type="component" value="Unassembled WGS sequence"/>
</dbReference>
<dbReference type="EMBL" id="NUUI01000015">
    <property type="protein sequence ID" value="PHG22175.1"/>
    <property type="molecule type" value="Genomic_DNA"/>
</dbReference>